<evidence type="ECO:0000313" key="2">
    <source>
        <dbReference type="EMBL" id="OBS78367.1"/>
    </source>
</evidence>
<dbReference type="AlphaFoldDB" id="A0A1A6HL08"/>
<accession>A0A1A6HL08</accession>
<feature type="domain" description="WAP" evidence="1">
    <location>
        <begin position="16"/>
        <end position="63"/>
    </location>
</feature>
<dbReference type="EMBL" id="LZPO01027441">
    <property type="protein sequence ID" value="OBS78367.1"/>
    <property type="molecule type" value="Genomic_DNA"/>
</dbReference>
<keyword evidence="3" id="KW-1185">Reference proteome</keyword>
<dbReference type="OrthoDB" id="4473401at2759"/>
<dbReference type="SUPFAM" id="SSF57256">
    <property type="entry name" value="Elafin-like"/>
    <property type="match status" value="1"/>
</dbReference>
<name>A0A1A6HL08_NEOLE</name>
<evidence type="ECO:0000259" key="1">
    <source>
        <dbReference type="PROSITE" id="PS51390"/>
    </source>
</evidence>
<reference evidence="2 3" key="1">
    <citation type="submission" date="2016-06" db="EMBL/GenBank/DDBJ databases">
        <title>The Draft Genome Sequence and Annotation of the Desert Woodrat Neotoma lepida.</title>
        <authorList>
            <person name="Campbell M."/>
            <person name="Oakeson K.F."/>
            <person name="Yandell M."/>
            <person name="Halpert J.R."/>
            <person name="Dearing D."/>
        </authorList>
    </citation>
    <scope>NUCLEOTIDE SEQUENCE [LARGE SCALE GENOMIC DNA]</scope>
    <source>
        <strain evidence="2">417</strain>
        <tissue evidence="2">Liver</tissue>
    </source>
</reference>
<evidence type="ECO:0000313" key="3">
    <source>
        <dbReference type="Proteomes" id="UP000092124"/>
    </source>
</evidence>
<dbReference type="PROSITE" id="PS51390">
    <property type="entry name" value="WAP"/>
    <property type="match status" value="1"/>
</dbReference>
<dbReference type="InterPro" id="IPR008197">
    <property type="entry name" value="WAP_dom"/>
</dbReference>
<dbReference type="Gene3D" id="4.10.75.10">
    <property type="entry name" value="Elafin-like"/>
    <property type="match status" value="1"/>
</dbReference>
<proteinExistence type="predicted"/>
<dbReference type="GO" id="GO:0005576">
    <property type="term" value="C:extracellular region"/>
    <property type="evidence" value="ECO:0007669"/>
    <property type="project" value="InterPro"/>
</dbReference>
<dbReference type="SMART" id="SM00217">
    <property type="entry name" value="WAP"/>
    <property type="match status" value="1"/>
</dbReference>
<gene>
    <name evidence="2" type="ORF">A6R68_19245</name>
</gene>
<dbReference type="GO" id="GO:0030414">
    <property type="term" value="F:peptidase inhibitor activity"/>
    <property type="evidence" value="ECO:0007669"/>
    <property type="project" value="InterPro"/>
</dbReference>
<dbReference type="STRING" id="56216.A0A1A6HL08"/>
<dbReference type="Proteomes" id="UP000092124">
    <property type="component" value="Unassembled WGS sequence"/>
</dbReference>
<dbReference type="InterPro" id="IPR036645">
    <property type="entry name" value="Elafin-like_sf"/>
</dbReference>
<organism evidence="2 3">
    <name type="scientific">Neotoma lepida</name>
    <name type="common">Desert woodrat</name>
    <dbReference type="NCBI Taxonomy" id="56216"/>
    <lineage>
        <taxon>Eukaryota</taxon>
        <taxon>Metazoa</taxon>
        <taxon>Chordata</taxon>
        <taxon>Craniata</taxon>
        <taxon>Vertebrata</taxon>
        <taxon>Euteleostomi</taxon>
        <taxon>Mammalia</taxon>
        <taxon>Eutheria</taxon>
        <taxon>Euarchontoglires</taxon>
        <taxon>Glires</taxon>
        <taxon>Rodentia</taxon>
        <taxon>Myomorpha</taxon>
        <taxon>Muroidea</taxon>
        <taxon>Cricetidae</taxon>
        <taxon>Neotominae</taxon>
        <taxon>Neotoma</taxon>
    </lineage>
</organism>
<dbReference type="Pfam" id="PF00095">
    <property type="entry name" value="WAP"/>
    <property type="match status" value="1"/>
</dbReference>
<protein>
    <recommendedName>
        <fullName evidence="1">WAP domain-containing protein</fullName>
    </recommendedName>
</protein>
<sequence>MKCCSRACFRQCVPRVLVKLGKCPEDKLHCLSPIKHTCNKDSDCSGNKRCCLSACGRDCRDPSKGTIPGGQDGAFPSRLAVSAGHLPQKRGSPT</sequence>
<comment type="caution">
    <text evidence="2">The sequence shown here is derived from an EMBL/GenBank/DDBJ whole genome shotgun (WGS) entry which is preliminary data.</text>
</comment>
<dbReference type="PRINTS" id="PR00003">
    <property type="entry name" value="4DISULPHCORE"/>
</dbReference>